<dbReference type="PANTHER" id="PTHR34478:SF1">
    <property type="entry name" value="PROTEIN LEMA"/>
    <property type="match status" value="1"/>
</dbReference>
<evidence type="ECO:0008006" key="9">
    <source>
        <dbReference type="Google" id="ProtNLM"/>
    </source>
</evidence>
<feature type="transmembrane region" description="Helical" evidence="6">
    <location>
        <begin position="6"/>
        <end position="28"/>
    </location>
</feature>
<dbReference type="PANTHER" id="PTHR34478">
    <property type="entry name" value="PROTEIN LEMA"/>
    <property type="match status" value="1"/>
</dbReference>
<dbReference type="SUPFAM" id="SSF140478">
    <property type="entry name" value="LemA-like"/>
    <property type="match status" value="1"/>
</dbReference>
<evidence type="ECO:0000256" key="5">
    <source>
        <dbReference type="ARBA" id="ARBA00023136"/>
    </source>
</evidence>
<dbReference type="RefSeq" id="WP_067630627.1">
    <property type="nucleotide sequence ID" value="NZ_CP013213.1"/>
</dbReference>
<dbReference type="AlphaFoldDB" id="A0A0X8GYI5"/>
<name>A0A0X8GYI5_9FIRM</name>
<evidence type="ECO:0000313" key="7">
    <source>
        <dbReference type="EMBL" id="AMC92771.1"/>
    </source>
</evidence>
<comment type="subcellular location">
    <subcellularLocation>
        <location evidence="1">Membrane</location>
        <topology evidence="1">Single-pass membrane protein</topology>
    </subcellularLocation>
</comment>
<dbReference type="Proteomes" id="UP000063781">
    <property type="component" value="Chromosome"/>
</dbReference>
<evidence type="ECO:0000313" key="8">
    <source>
        <dbReference type="Proteomes" id="UP000063781"/>
    </source>
</evidence>
<dbReference type="InterPro" id="IPR007156">
    <property type="entry name" value="MamQ_LemA"/>
</dbReference>
<dbReference type="KEGG" id="erl:AOC36_01850"/>
<dbReference type="Pfam" id="PF04011">
    <property type="entry name" value="LemA"/>
    <property type="match status" value="1"/>
</dbReference>
<keyword evidence="3 6" id="KW-0812">Transmembrane</keyword>
<keyword evidence="5 6" id="KW-0472">Membrane</keyword>
<dbReference type="STRING" id="1514105.AOC36_01850"/>
<reference evidence="7 8" key="1">
    <citation type="submission" date="2015-10" db="EMBL/GenBank/DDBJ databases">
        <title>Erysipelothrix larvae sp. LV19 isolated from the larval gut of the rhinoceros beetle, Trypoxylus dichotomus.</title>
        <authorList>
            <person name="Lim S."/>
            <person name="Kim B.-C."/>
        </authorList>
    </citation>
    <scope>NUCLEOTIDE SEQUENCE [LARGE SCALE GENOMIC DNA]</scope>
    <source>
        <strain evidence="7 8">LV19</strain>
    </source>
</reference>
<keyword evidence="4 6" id="KW-1133">Transmembrane helix</keyword>
<gene>
    <name evidence="7" type="ORF">AOC36_01850</name>
</gene>
<keyword evidence="8" id="KW-1185">Reference proteome</keyword>
<evidence type="ECO:0000256" key="4">
    <source>
        <dbReference type="ARBA" id="ARBA00022989"/>
    </source>
</evidence>
<comment type="similarity">
    <text evidence="2">Belongs to the LemA family.</text>
</comment>
<sequence length="190" mass="21456">MNILTAISGLWIALGVVVIVVLYVVMAYNGLVSQRNLVEEAFSTMDVYLKKRYDLIPNLVETVKGYAKHESGTLEAVISARNKAVNATTDEARLQAEGDLSQVMGRLFALTESYPDLKANTNFLDLQNQLKLIETEIAQSRKYYNGTTRDFNTKIETFPSVIIANMFGFKRKPLYEVNNETERENVKVSF</sequence>
<dbReference type="Gene3D" id="1.20.1440.20">
    <property type="entry name" value="LemA-like domain"/>
    <property type="match status" value="1"/>
</dbReference>
<dbReference type="InterPro" id="IPR023353">
    <property type="entry name" value="LemA-like_dom_sf"/>
</dbReference>
<organism evidence="7 8">
    <name type="scientific">Erysipelothrix larvae</name>
    <dbReference type="NCBI Taxonomy" id="1514105"/>
    <lineage>
        <taxon>Bacteria</taxon>
        <taxon>Bacillati</taxon>
        <taxon>Bacillota</taxon>
        <taxon>Erysipelotrichia</taxon>
        <taxon>Erysipelotrichales</taxon>
        <taxon>Erysipelotrichaceae</taxon>
        <taxon>Erysipelothrix</taxon>
    </lineage>
</organism>
<accession>A0A0X8GYI5</accession>
<dbReference type="GO" id="GO:0016020">
    <property type="term" value="C:membrane"/>
    <property type="evidence" value="ECO:0007669"/>
    <property type="project" value="UniProtKB-SubCell"/>
</dbReference>
<protein>
    <recommendedName>
        <fullName evidence="9">LemA family protein</fullName>
    </recommendedName>
</protein>
<evidence type="ECO:0000256" key="6">
    <source>
        <dbReference type="SAM" id="Phobius"/>
    </source>
</evidence>
<evidence type="ECO:0000256" key="2">
    <source>
        <dbReference type="ARBA" id="ARBA00008854"/>
    </source>
</evidence>
<evidence type="ECO:0000256" key="1">
    <source>
        <dbReference type="ARBA" id="ARBA00004167"/>
    </source>
</evidence>
<proteinExistence type="inferred from homology"/>
<dbReference type="OrthoDB" id="9804152at2"/>
<dbReference type="EMBL" id="CP013213">
    <property type="protein sequence ID" value="AMC92771.1"/>
    <property type="molecule type" value="Genomic_DNA"/>
</dbReference>
<evidence type="ECO:0000256" key="3">
    <source>
        <dbReference type="ARBA" id="ARBA00022692"/>
    </source>
</evidence>